<dbReference type="EMBL" id="JAZHXI010000012">
    <property type="protein sequence ID" value="KAL2065377.1"/>
    <property type="molecule type" value="Genomic_DNA"/>
</dbReference>
<feature type="compositionally biased region" description="Basic and acidic residues" evidence="1">
    <location>
        <begin position="1"/>
        <end position="12"/>
    </location>
</feature>
<organism evidence="2 3">
    <name type="scientific">Oculimacula yallundae</name>
    <dbReference type="NCBI Taxonomy" id="86028"/>
    <lineage>
        <taxon>Eukaryota</taxon>
        <taxon>Fungi</taxon>
        <taxon>Dikarya</taxon>
        <taxon>Ascomycota</taxon>
        <taxon>Pezizomycotina</taxon>
        <taxon>Leotiomycetes</taxon>
        <taxon>Helotiales</taxon>
        <taxon>Ploettnerulaceae</taxon>
        <taxon>Oculimacula</taxon>
    </lineage>
</organism>
<accession>A0ABR4C606</accession>
<gene>
    <name evidence="2" type="ORF">VTL71DRAFT_3047</name>
</gene>
<feature type="region of interest" description="Disordered" evidence="1">
    <location>
        <begin position="60"/>
        <end position="85"/>
    </location>
</feature>
<proteinExistence type="predicted"/>
<feature type="region of interest" description="Disordered" evidence="1">
    <location>
        <begin position="1"/>
        <end position="29"/>
    </location>
</feature>
<protein>
    <submittedName>
        <fullName evidence="2">Uncharacterized protein</fullName>
    </submittedName>
</protein>
<comment type="caution">
    <text evidence="2">The sequence shown here is derived from an EMBL/GenBank/DDBJ whole genome shotgun (WGS) entry which is preliminary data.</text>
</comment>
<name>A0ABR4C606_9HELO</name>
<evidence type="ECO:0000256" key="1">
    <source>
        <dbReference type="SAM" id="MobiDB-lite"/>
    </source>
</evidence>
<sequence length="85" mass="9276">MRETRLKQKDGESPSPVEWTGGSAQVDTVDLTDPHSTIHLPISLSSGRYNAPIPGQRAVTGTRAGELSEGQKLHRSRVRKVREGT</sequence>
<feature type="non-terminal residue" evidence="2">
    <location>
        <position position="85"/>
    </location>
</feature>
<evidence type="ECO:0000313" key="3">
    <source>
        <dbReference type="Proteomes" id="UP001595075"/>
    </source>
</evidence>
<dbReference type="Proteomes" id="UP001595075">
    <property type="component" value="Unassembled WGS sequence"/>
</dbReference>
<keyword evidence="3" id="KW-1185">Reference proteome</keyword>
<reference evidence="2 3" key="1">
    <citation type="journal article" date="2024" name="Commun. Biol.">
        <title>Comparative genomic analysis of thermophilic fungi reveals convergent evolutionary adaptations and gene losses.</title>
        <authorList>
            <person name="Steindorff A.S."/>
            <person name="Aguilar-Pontes M.V."/>
            <person name="Robinson A.J."/>
            <person name="Andreopoulos B."/>
            <person name="LaButti K."/>
            <person name="Kuo A."/>
            <person name="Mondo S."/>
            <person name="Riley R."/>
            <person name="Otillar R."/>
            <person name="Haridas S."/>
            <person name="Lipzen A."/>
            <person name="Grimwood J."/>
            <person name="Schmutz J."/>
            <person name="Clum A."/>
            <person name="Reid I.D."/>
            <person name="Moisan M.C."/>
            <person name="Butler G."/>
            <person name="Nguyen T.T.M."/>
            <person name="Dewar K."/>
            <person name="Conant G."/>
            <person name="Drula E."/>
            <person name="Henrissat B."/>
            <person name="Hansel C."/>
            <person name="Singer S."/>
            <person name="Hutchinson M.I."/>
            <person name="de Vries R.P."/>
            <person name="Natvig D.O."/>
            <person name="Powell A.J."/>
            <person name="Tsang A."/>
            <person name="Grigoriev I.V."/>
        </authorList>
    </citation>
    <scope>NUCLEOTIDE SEQUENCE [LARGE SCALE GENOMIC DNA]</scope>
    <source>
        <strain evidence="2 3">CBS 494.80</strain>
    </source>
</reference>
<feature type="compositionally biased region" description="Basic residues" evidence="1">
    <location>
        <begin position="73"/>
        <end position="85"/>
    </location>
</feature>
<evidence type="ECO:0000313" key="2">
    <source>
        <dbReference type="EMBL" id="KAL2065377.1"/>
    </source>
</evidence>